<name>A0A3B1CA02_9ZZZZ</name>
<sequence>MGYFAAKSNALFKTDANGGLLFYPRSYWGKGYVVPDEATKTRINKFIKKYMAMVFFVILGNVLLLDAKINALVLLPIFLTFYFFKLRNFTKGMPVSKERLTFIESITNSAKSDSLVMLSFFFLAVVALVSLYALRLGAFEMIDYTKQPLEINLTLAGGILLGVFYAWKIYINLREKQRVKNI</sequence>
<dbReference type="EMBL" id="UOGG01000029">
    <property type="protein sequence ID" value="VAX27346.1"/>
    <property type="molecule type" value="Genomic_DNA"/>
</dbReference>
<protein>
    <submittedName>
        <fullName evidence="2">Uncharacterized protein</fullName>
    </submittedName>
</protein>
<gene>
    <name evidence="2" type="ORF">MNBD_NITROSPINAE05-653</name>
</gene>
<feature type="transmembrane region" description="Helical" evidence="1">
    <location>
        <begin position="115"/>
        <end position="133"/>
    </location>
</feature>
<feature type="transmembrane region" description="Helical" evidence="1">
    <location>
        <begin position="153"/>
        <end position="171"/>
    </location>
</feature>
<proteinExistence type="predicted"/>
<feature type="transmembrane region" description="Helical" evidence="1">
    <location>
        <begin position="50"/>
        <end position="65"/>
    </location>
</feature>
<dbReference type="AlphaFoldDB" id="A0A3B1CA02"/>
<keyword evidence="1" id="KW-0812">Transmembrane</keyword>
<accession>A0A3B1CA02</accession>
<evidence type="ECO:0000313" key="2">
    <source>
        <dbReference type="EMBL" id="VAX27346.1"/>
    </source>
</evidence>
<organism evidence="2">
    <name type="scientific">hydrothermal vent metagenome</name>
    <dbReference type="NCBI Taxonomy" id="652676"/>
    <lineage>
        <taxon>unclassified sequences</taxon>
        <taxon>metagenomes</taxon>
        <taxon>ecological metagenomes</taxon>
    </lineage>
</organism>
<keyword evidence="1" id="KW-1133">Transmembrane helix</keyword>
<evidence type="ECO:0000256" key="1">
    <source>
        <dbReference type="SAM" id="Phobius"/>
    </source>
</evidence>
<keyword evidence="1" id="KW-0472">Membrane</keyword>
<feature type="transmembrane region" description="Helical" evidence="1">
    <location>
        <begin position="71"/>
        <end position="89"/>
    </location>
</feature>
<reference evidence="2" key="1">
    <citation type="submission" date="2018-06" db="EMBL/GenBank/DDBJ databases">
        <authorList>
            <person name="Zhirakovskaya E."/>
        </authorList>
    </citation>
    <scope>NUCLEOTIDE SEQUENCE</scope>
</reference>